<proteinExistence type="predicted"/>
<dbReference type="Proteomes" id="UP001589798">
    <property type="component" value="Unassembled WGS sequence"/>
</dbReference>
<dbReference type="Gene3D" id="2.70.70.10">
    <property type="entry name" value="Glucose Permease (Domain IIA)"/>
    <property type="match status" value="1"/>
</dbReference>
<keyword evidence="4" id="KW-0378">Hydrolase</keyword>
<dbReference type="InterPro" id="IPR050570">
    <property type="entry name" value="Cell_wall_metabolism_enzyme"/>
</dbReference>
<dbReference type="CDD" id="cd12797">
    <property type="entry name" value="M23_peptidase"/>
    <property type="match status" value="1"/>
</dbReference>
<dbReference type="InterPro" id="IPR011055">
    <property type="entry name" value="Dup_hybrid_motif"/>
</dbReference>
<dbReference type="PANTHER" id="PTHR21666">
    <property type="entry name" value="PEPTIDASE-RELATED"/>
    <property type="match status" value="1"/>
</dbReference>
<keyword evidence="1 2" id="KW-0732">Signal</keyword>
<protein>
    <submittedName>
        <fullName evidence="4">M23 family metallopeptidase</fullName>
        <ecNumber evidence="4">3.4.24.-</ecNumber>
    </submittedName>
</protein>
<feature type="signal peptide" evidence="2">
    <location>
        <begin position="1"/>
        <end position="31"/>
    </location>
</feature>
<organism evidence="4 5">
    <name type="scientific">Novosphingobium soli</name>
    <dbReference type="NCBI Taxonomy" id="574956"/>
    <lineage>
        <taxon>Bacteria</taxon>
        <taxon>Pseudomonadati</taxon>
        <taxon>Pseudomonadota</taxon>
        <taxon>Alphaproteobacteria</taxon>
        <taxon>Sphingomonadales</taxon>
        <taxon>Sphingomonadaceae</taxon>
        <taxon>Novosphingobium</taxon>
    </lineage>
</organism>
<evidence type="ECO:0000313" key="5">
    <source>
        <dbReference type="Proteomes" id="UP001589798"/>
    </source>
</evidence>
<gene>
    <name evidence="4" type="ORF">ACFFJC_04710</name>
</gene>
<evidence type="ECO:0000313" key="4">
    <source>
        <dbReference type="EMBL" id="MFC0203571.1"/>
    </source>
</evidence>
<evidence type="ECO:0000256" key="1">
    <source>
        <dbReference type="ARBA" id="ARBA00022729"/>
    </source>
</evidence>
<evidence type="ECO:0000256" key="2">
    <source>
        <dbReference type="SAM" id="SignalP"/>
    </source>
</evidence>
<feature type="chain" id="PRO_5046279367" evidence="2">
    <location>
        <begin position="32"/>
        <end position="235"/>
    </location>
</feature>
<dbReference type="Pfam" id="PF01551">
    <property type="entry name" value="Peptidase_M23"/>
    <property type="match status" value="1"/>
</dbReference>
<keyword evidence="5" id="KW-1185">Reference proteome</keyword>
<dbReference type="EC" id="3.4.24.-" evidence="4"/>
<name>A0ABV6CW81_9SPHN</name>
<comment type="caution">
    <text evidence="4">The sequence shown here is derived from an EMBL/GenBank/DDBJ whole genome shotgun (WGS) entry which is preliminary data.</text>
</comment>
<reference evidence="4 5" key="1">
    <citation type="submission" date="2024-09" db="EMBL/GenBank/DDBJ databases">
        <authorList>
            <person name="Sun Q."/>
            <person name="Mori K."/>
        </authorList>
    </citation>
    <scope>NUCLEOTIDE SEQUENCE [LARGE SCALE GENOMIC DNA]</scope>
    <source>
        <strain evidence="4 5">CCM 7706</strain>
    </source>
</reference>
<dbReference type="RefSeq" id="WP_379486342.1">
    <property type="nucleotide sequence ID" value="NZ_JBHLWK010000008.1"/>
</dbReference>
<dbReference type="SUPFAM" id="SSF51261">
    <property type="entry name" value="Duplicated hybrid motif"/>
    <property type="match status" value="1"/>
</dbReference>
<dbReference type="GO" id="GO:0016787">
    <property type="term" value="F:hydrolase activity"/>
    <property type="evidence" value="ECO:0007669"/>
    <property type="project" value="UniProtKB-KW"/>
</dbReference>
<dbReference type="InterPro" id="IPR016047">
    <property type="entry name" value="M23ase_b-sheet_dom"/>
</dbReference>
<accession>A0ABV6CW81</accession>
<sequence>MVVTNFFAKFRAVTGLVVAAGLTVAAQPAMANSSAAAADISAPLRTAQAANQSVAGGEDEQFRQLFSSWQNYEETGLAAAKPKVPVSGGMASVSIPSRNPLTASRMSSSFGMREHPILGGRRGHKGVDLAAPVGTPIYATADGTVSRASWFSGYGLFVSLEHGGEMQTRYGHMSRLNVAEGQRVHKGDIIGFVGSTGNSTGPHLHYEVRVSGEAVNPIPYMQSTIASAEGEAKGG</sequence>
<dbReference type="PANTHER" id="PTHR21666:SF289">
    <property type="entry name" value="L-ALA--D-GLU ENDOPEPTIDASE"/>
    <property type="match status" value="1"/>
</dbReference>
<feature type="domain" description="M23ase beta-sheet core" evidence="3">
    <location>
        <begin position="123"/>
        <end position="217"/>
    </location>
</feature>
<evidence type="ECO:0000259" key="3">
    <source>
        <dbReference type="Pfam" id="PF01551"/>
    </source>
</evidence>
<dbReference type="EMBL" id="JBHLWK010000008">
    <property type="protein sequence ID" value="MFC0203571.1"/>
    <property type="molecule type" value="Genomic_DNA"/>
</dbReference>